<dbReference type="AlphaFoldDB" id="A0A085GHZ4"/>
<reference evidence="3 4" key="1">
    <citation type="submission" date="2014-05" db="EMBL/GenBank/DDBJ databases">
        <title>ATOL: Assembling a taxonomically balanced genome-scale reconstruction of the evolutionary history of the Enterobacteriaceae.</title>
        <authorList>
            <person name="Plunkett G.III."/>
            <person name="Neeno-Eckwall E.C."/>
            <person name="Glasner J.D."/>
            <person name="Perna N.T."/>
        </authorList>
    </citation>
    <scope>NUCLEOTIDE SEQUENCE [LARGE SCALE GENOMIC DNA]</scope>
    <source>
        <strain evidence="3 4">ATCC 33320</strain>
    </source>
</reference>
<name>A0A085GHZ4_9ENTR</name>
<feature type="chain" id="PRO_5001791187" description="Uncharacterized protein YicS" evidence="2">
    <location>
        <begin position="22"/>
        <end position="97"/>
    </location>
</feature>
<gene>
    <name evidence="3" type="ORF">GBAG_0778</name>
</gene>
<dbReference type="EMBL" id="JMPI01000020">
    <property type="protein sequence ID" value="KFC83339.1"/>
    <property type="molecule type" value="Genomic_DNA"/>
</dbReference>
<dbReference type="eggNOG" id="ENOG5032TQY">
    <property type="taxonomic scope" value="Bacteria"/>
</dbReference>
<dbReference type="NCBIfam" id="NF041639">
    <property type="entry name" value="YicS_fam"/>
    <property type="match status" value="1"/>
</dbReference>
<dbReference type="Proteomes" id="UP000028653">
    <property type="component" value="Unassembled WGS sequence"/>
</dbReference>
<keyword evidence="4" id="KW-1185">Reference proteome</keyword>
<keyword evidence="2" id="KW-0732">Signal</keyword>
<dbReference type="InterPro" id="IPR048144">
    <property type="entry name" value="YicS_fam"/>
</dbReference>
<evidence type="ECO:0000313" key="3">
    <source>
        <dbReference type="EMBL" id="KFC83339.1"/>
    </source>
</evidence>
<comment type="caution">
    <text evidence="3">The sequence shown here is derived from an EMBL/GenBank/DDBJ whole genome shotgun (WGS) entry which is preliminary data.</text>
</comment>
<proteinExistence type="predicted"/>
<evidence type="ECO:0000256" key="1">
    <source>
        <dbReference type="ARBA" id="ARBA00035681"/>
    </source>
</evidence>
<evidence type="ECO:0000256" key="2">
    <source>
        <dbReference type="SAM" id="SignalP"/>
    </source>
</evidence>
<protein>
    <recommendedName>
        <fullName evidence="1">Uncharacterized protein YicS</fullName>
    </recommendedName>
</protein>
<dbReference type="OrthoDB" id="6571576at2"/>
<sequence>MSIARNLTLFLFVIYSANTLASSPYEGLEFGKYKQQITVDLKKTCHPQKKMSDEAWGNKILSNEDNKRYIRDARIALERNNEKNYWDAISKVECPEM</sequence>
<dbReference type="RefSeq" id="WP_034493826.1">
    <property type="nucleotide sequence ID" value="NZ_JMPI01000020.1"/>
</dbReference>
<feature type="signal peptide" evidence="2">
    <location>
        <begin position="1"/>
        <end position="21"/>
    </location>
</feature>
<accession>A0A085GHZ4</accession>
<evidence type="ECO:0000313" key="4">
    <source>
        <dbReference type="Proteomes" id="UP000028653"/>
    </source>
</evidence>
<organism evidence="3 4">
    <name type="scientific">Buttiauxella agrestis ATCC 33320</name>
    <dbReference type="NCBI Taxonomy" id="1006004"/>
    <lineage>
        <taxon>Bacteria</taxon>
        <taxon>Pseudomonadati</taxon>
        <taxon>Pseudomonadota</taxon>
        <taxon>Gammaproteobacteria</taxon>
        <taxon>Enterobacterales</taxon>
        <taxon>Enterobacteriaceae</taxon>
        <taxon>Buttiauxella</taxon>
    </lineage>
</organism>